<dbReference type="Proteomes" id="UP001234202">
    <property type="component" value="Unassembled WGS sequence"/>
</dbReference>
<protein>
    <submittedName>
        <fullName evidence="1">Uncharacterized protein</fullName>
    </submittedName>
</protein>
<keyword evidence="2" id="KW-1185">Reference proteome</keyword>
<proteinExistence type="predicted"/>
<organism evidence="1 2">
    <name type="scientific">Naganishia onofrii</name>
    <dbReference type="NCBI Taxonomy" id="1851511"/>
    <lineage>
        <taxon>Eukaryota</taxon>
        <taxon>Fungi</taxon>
        <taxon>Dikarya</taxon>
        <taxon>Basidiomycota</taxon>
        <taxon>Agaricomycotina</taxon>
        <taxon>Tremellomycetes</taxon>
        <taxon>Filobasidiales</taxon>
        <taxon>Filobasidiaceae</taxon>
        <taxon>Naganishia</taxon>
    </lineage>
</organism>
<sequence length="139" mass="15158">MVVAPPPPFIKSIDILGFDKILHFPTSAVFQYLPPTLVPFREYDGDGIYVPLALTADREEGVQRVQGTESQDSGIERDGYGIPTIPLNSGAATHDPAVPRPFRTRLGAIARLPVDDAWRLGQDPGFREPKGTGRGGYSR</sequence>
<reference evidence="1" key="1">
    <citation type="submission" date="2023-04" db="EMBL/GenBank/DDBJ databases">
        <title>Draft Genome sequencing of Naganishia species isolated from polar environments using Oxford Nanopore Technology.</title>
        <authorList>
            <person name="Leo P."/>
            <person name="Venkateswaran K."/>
        </authorList>
    </citation>
    <scope>NUCLEOTIDE SEQUENCE</scope>
    <source>
        <strain evidence="1">DBVPG 5303</strain>
    </source>
</reference>
<accession>A0ACC2XXU8</accession>
<evidence type="ECO:0000313" key="1">
    <source>
        <dbReference type="EMBL" id="KAJ9128066.1"/>
    </source>
</evidence>
<name>A0ACC2XXU8_9TREE</name>
<dbReference type="EMBL" id="JASBWV010000001">
    <property type="protein sequence ID" value="KAJ9128066.1"/>
    <property type="molecule type" value="Genomic_DNA"/>
</dbReference>
<gene>
    <name evidence="1" type="ORF">QFC24_000357</name>
</gene>
<evidence type="ECO:0000313" key="2">
    <source>
        <dbReference type="Proteomes" id="UP001234202"/>
    </source>
</evidence>
<comment type="caution">
    <text evidence="1">The sequence shown here is derived from an EMBL/GenBank/DDBJ whole genome shotgun (WGS) entry which is preliminary data.</text>
</comment>